<organism evidence="1">
    <name type="scientific">viral metagenome</name>
    <dbReference type="NCBI Taxonomy" id="1070528"/>
    <lineage>
        <taxon>unclassified sequences</taxon>
        <taxon>metagenomes</taxon>
        <taxon>organismal metagenomes</taxon>
    </lineage>
</organism>
<protein>
    <submittedName>
        <fullName evidence="1">Uncharacterized protein</fullName>
    </submittedName>
</protein>
<reference evidence="1" key="1">
    <citation type="submission" date="2020-03" db="EMBL/GenBank/DDBJ databases">
        <title>The deep terrestrial virosphere.</title>
        <authorList>
            <person name="Holmfeldt K."/>
            <person name="Nilsson E."/>
            <person name="Simone D."/>
            <person name="Lopez-Fernandez M."/>
            <person name="Wu X."/>
            <person name="de Brujin I."/>
            <person name="Lundin D."/>
            <person name="Andersson A."/>
            <person name="Bertilsson S."/>
            <person name="Dopson M."/>
        </authorList>
    </citation>
    <scope>NUCLEOTIDE SEQUENCE</scope>
    <source>
        <strain evidence="1">MM415B05976</strain>
    </source>
</reference>
<proteinExistence type="predicted"/>
<accession>A0A6M3LVY9</accession>
<sequence>MAYLYQELQDKGLDARALPWNLAYSLPYSAKLERTCGGEVITNKPIKINKN</sequence>
<gene>
    <name evidence="1" type="ORF">MM415B05976_0004</name>
</gene>
<evidence type="ECO:0000313" key="1">
    <source>
        <dbReference type="EMBL" id="QJA97754.1"/>
    </source>
</evidence>
<dbReference type="AlphaFoldDB" id="A0A6M3LVY9"/>
<dbReference type="EMBL" id="MT143522">
    <property type="protein sequence ID" value="QJA97754.1"/>
    <property type="molecule type" value="Genomic_DNA"/>
</dbReference>
<name>A0A6M3LVY9_9ZZZZ</name>